<gene>
    <name evidence="1" type="ORF">ACFSSE_10940</name>
</gene>
<name>A0ABW5TTT9_9SPHI</name>
<evidence type="ECO:0000313" key="2">
    <source>
        <dbReference type="Proteomes" id="UP001597546"/>
    </source>
</evidence>
<dbReference type="RefSeq" id="WP_379100903.1">
    <property type="nucleotide sequence ID" value="NZ_JBHULV010000036.1"/>
</dbReference>
<feature type="non-terminal residue" evidence="1">
    <location>
        <position position="70"/>
    </location>
</feature>
<dbReference type="Proteomes" id="UP001597546">
    <property type="component" value="Unassembled WGS sequence"/>
</dbReference>
<sequence length="70" mass="8485">MSRKHKFYDKEGLYFVSFATVYWIDVFVRDQYFEILQTSLAYCSKEKGMELYCWCIMPSHVHLIFRAKDA</sequence>
<reference evidence="2" key="1">
    <citation type="journal article" date="2019" name="Int. J. Syst. Evol. Microbiol.">
        <title>The Global Catalogue of Microorganisms (GCM) 10K type strain sequencing project: providing services to taxonomists for standard genome sequencing and annotation.</title>
        <authorList>
            <consortium name="The Broad Institute Genomics Platform"/>
            <consortium name="The Broad Institute Genome Sequencing Center for Infectious Disease"/>
            <person name="Wu L."/>
            <person name="Ma J."/>
        </authorList>
    </citation>
    <scope>NUCLEOTIDE SEQUENCE [LARGE SCALE GENOMIC DNA]</scope>
    <source>
        <strain evidence="2">KCTC 42456</strain>
    </source>
</reference>
<proteinExistence type="predicted"/>
<dbReference type="Gene3D" id="3.30.70.1290">
    <property type="entry name" value="Transposase IS200-like"/>
    <property type="match status" value="1"/>
</dbReference>
<protein>
    <submittedName>
        <fullName evidence="1">Transposase</fullName>
    </submittedName>
</protein>
<keyword evidence="2" id="KW-1185">Reference proteome</keyword>
<dbReference type="SUPFAM" id="SSF143422">
    <property type="entry name" value="Transposase IS200-like"/>
    <property type="match status" value="1"/>
</dbReference>
<dbReference type="InterPro" id="IPR036515">
    <property type="entry name" value="Transposase_17_sf"/>
</dbReference>
<organism evidence="1 2">
    <name type="scientific">Pedobacter alpinus</name>
    <dbReference type="NCBI Taxonomy" id="1590643"/>
    <lineage>
        <taxon>Bacteria</taxon>
        <taxon>Pseudomonadati</taxon>
        <taxon>Bacteroidota</taxon>
        <taxon>Sphingobacteriia</taxon>
        <taxon>Sphingobacteriales</taxon>
        <taxon>Sphingobacteriaceae</taxon>
        <taxon>Pedobacter</taxon>
    </lineage>
</organism>
<dbReference type="EMBL" id="JBHULV010000036">
    <property type="protein sequence ID" value="MFD2732218.1"/>
    <property type="molecule type" value="Genomic_DNA"/>
</dbReference>
<evidence type="ECO:0000313" key="1">
    <source>
        <dbReference type="EMBL" id="MFD2732218.1"/>
    </source>
</evidence>
<comment type="caution">
    <text evidence="1">The sequence shown here is derived from an EMBL/GenBank/DDBJ whole genome shotgun (WGS) entry which is preliminary data.</text>
</comment>
<accession>A0ABW5TTT9</accession>